<evidence type="ECO:0000256" key="2">
    <source>
        <dbReference type="ARBA" id="ARBA00034247"/>
    </source>
</evidence>
<dbReference type="Pfam" id="PF00990">
    <property type="entry name" value="GGDEF"/>
    <property type="match status" value="1"/>
</dbReference>
<accession>A0A2C9DC76</accession>
<dbReference type="FunFam" id="3.30.70.270:FF:000001">
    <property type="entry name" value="Diguanylate cyclase domain protein"/>
    <property type="match status" value="1"/>
</dbReference>
<dbReference type="KEGG" id="hdi:HDIA_4383"/>
<dbReference type="RefSeq" id="WP_197708065.1">
    <property type="nucleotide sequence ID" value="NZ_LT960614.1"/>
</dbReference>
<dbReference type="PANTHER" id="PTHR45138:SF9">
    <property type="entry name" value="DIGUANYLATE CYCLASE DGCM-RELATED"/>
    <property type="match status" value="1"/>
</dbReference>
<keyword evidence="6" id="KW-0548">Nucleotidyltransferase</keyword>
<gene>
    <name evidence="6" type="primary">ydaM_2</name>
    <name evidence="6" type="ORF">HDIA_4383</name>
</gene>
<protein>
    <recommendedName>
        <fullName evidence="1">diguanylate cyclase</fullName>
        <ecNumber evidence="1">2.7.7.65</ecNumber>
    </recommendedName>
</protein>
<evidence type="ECO:0000259" key="5">
    <source>
        <dbReference type="PROSITE" id="PS50887"/>
    </source>
</evidence>
<organism evidence="6 7">
    <name type="scientific">Hartmannibacter diazotrophicus</name>
    <dbReference type="NCBI Taxonomy" id="1482074"/>
    <lineage>
        <taxon>Bacteria</taxon>
        <taxon>Pseudomonadati</taxon>
        <taxon>Pseudomonadota</taxon>
        <taxon>Alphaproteobacteria</taxon>
        <taxon>Hyphomicrobiales</taxon>
        <taxon>Pleomorphomonadaceae</taxon>
        <taxon>Hartmannibacter</taxon>
    </lineage>
</organism>
<dbReference type="PROSITE" id="PS50887">
    <property type="entry name" value="GGDEF"/>
    <property type="match status" value="1"/>
</dbReference>
<dbReference type="CDD" id="cd00130">
    <property type="entry name" value="PAS"/>
    <property type="match status" value="1"/>
</dbReference>
<dbReference type="Pfam" id="PF08448">
    <property type="entry name" value="PAS_4"/>
    <property type="match status" value="1"/>
</dbReference>
<dbReference type="InterPro" id="IPR035965">
    <property type="entry name" value="PAS-like_dom_sf"/>
</dbReference>
<dbReference type="PROSITE" id="PS50113">
    <property type="entry name" value="PAC"/>
    <property type="match status" value="1"/>
</dbReference>
<dbReference type="InterPro" id="IPR029787">
    <property type="entry name" value="Nucleotide_cyclase"/>
</dbReference>
<dbReference type="CDD" id="cd01949">
    <property type="entry name" value="GGDEF"/>
    <property type="match status" value="1"/>
</dbReference>
<dbReference type="Gene3D" id="3.30.70.270">
    <property type="match status" value="1"/>
</dbReference>
<evidence type="ECO:0000259" key="4">
    <source>
        <dbReference type="PROSITE" id="PS50113"/>
    </source>
</evidence>
<keyword evidence="6" id="KW-0808">Transferase</keyword>
<keyword evidence="7" id="KW-1185">Reference proteome</keyword>
<feature type="domain" description="PAC" evidence="4">
    <location>
        <begin position="212"/>
        <end position="264"/>
    </location>
</feature>
<dbReference type="PANTHER" id="PTHR45138">
    <property type="entry name" value="REGULATORY COMPONENTS OF SENSORY TRANSDUCTION SYSTEM"/>
    <property type="match status" value="1"/>
</dbReference>
<dbReference type="InterPro" id="IPR000700">
    <property type="entry name" value="PAS-assoc_C"/>
</dbReference>
<dbReference type="Proteomes" id="UP000223606">
    <property type="component" value="Chromosome 1"/>
</dbReference>
<dbReference type="SMART" id="SM00267">
    <property type="entry name" value="GGDEF"/>
    <property type="match status" value="1"/>
</dbReference>
<dbReference type="SUPFAM" id="SSF55073">
    <property type="entry name" value="Nucleotide cyclase"/>
    <property type="match status" value="1"/>
</dbReference>
<dbReference type="NCBIfam" id="TIGR00254">
    <property type="entry name" value="GGDEF"/>
    <property type="match status" value="1"/>
</dbReference>
<evidence type="ECO:0000259" key="3">
    <source>
        <dbReference type="PROSITE" id="PS50112"/>
    </source>
</evidence>
<evidence type="ECO:0000256" key="1">
    <source>
        <dbReference type="ARBA" id="ARBA00012528"/>
    </source>
</evidence>
<dbReference type="Gene3D" id="3.30.450.20">
    <property type="entry name" value="PAS domain"/>
    <property type="match status" value="1"/>
</dbReference>
<dbReference type="PROSITE" id="PS50112">
    <property type="entry name" value="PAS"/>
    <property type="match status" value="1"/>
</dbReference>
<evidence type="ECO:0000313" key="6">
    <source>
        <dbReference type="EMBL" id="SON57924.1"/>
    </source>
</evidence>
<sequence>MHDSPRLQDDVRPAAEHPVYWLSPAGLAVPPVFGSVMPFPVSQSGTRPDDVICLIGLGASNPERELREIRRQFGAAPYLLAVASLGLSTETRLRLIELDADDVIGDHSREDLLIALARADRVLAERRLSSLRIDRLERERAYLQASIDSLPPPIFFKDRAGIYLGCNKAFEAYIGLSAEQVVGSSVYDVAPQHLAQIYEQADDELMAAAGTQVYETQVRFADGSFRDVCFHKAALVFDGEHVEGLAGVMLDITKQKAFEAQLKEAAERDPLTGVYNRRKFMDVLDQRASAAASGDGHGFAVAVIDVDHFKRINDTFGHAAGDAVLCRIAEIGMTCCGEDDLFARAGGEEFYFLIDEPHGGRAEELAQALRLALSRICLGEGAIAPRVTASIGVAHFRPGREEVHETIRRADRALYSAKDAGRNQVMMAA</sequence>
<dbReference type="InterPro" id="IPR043128">
    <property type="entry name" value="Rev_trsase/Diguanyl_cyclase"/>
</dbReference>
<dbReference type="InterPro" id="IPR013656">
    <property type="entry name" value="PAS_4"/>
</dbReference>
<dbReference type="NCBIfam" id="TIGR00229">
    <property type="entry name" value="sensory_box"/>
    <property type="match status" value="1"/>
</dbReference>
<feature type="domain" description="GGDEF" evidence="5">
    <location>
        <begin position="297"/>
        <end position="429"/>
    </location>
</feature>
<dbReference type="InterPro" id="IPR050469">
    <property type="entry name" value="Diguanylate_Cyclase"/>
</dbReference>
<dbReference type="InterPro" id="IPR000014">
    <property type="entry name" value="PAS"/>
</dbReference>
<comment type="catalytic activity">
    <reaction evidence="2">
        <text>2 GTP = 3',3'-c-di-GMP + 2 diphosphate</text>
        <dbReference type="Rhea" id="RHEA:24898"/>
        <dbReference type="ChEBI" id="CHEBI:33019"/>
        <dbReference type="ChEBI" id="CHEBI:37565"/>
        <dbReference type="ChEBI" id="CHEBI:58805"/>
        <dbReference type="EC" id="2.7.7.65"/>
    </reaction>
</comment>
<dbReference type="GO" id="GO:0052621">
    <property type="term" value="F:diguanylate cyclase activity"/>
    <property type="evidence" value="ECO:0007669"/>
    <property type="project" value="UniProtKB-EC"/>
</dbReference>
<feature type="domain" description="PAS" evidence="3">
    <location>
        <begin position="139"/>
        <end position="217"/>
    </location>
</feature>
<dbReference type="AlphaFoldDB" id="A0A2C9DC76"/>
<reference evidence="7" key="1">
    <citation type="submission" date="2017-09" db="EMBL/GenBank/DDBJ databases">
        <title>Genome sequence of Nannocystis excedens DSM 71.</title>
        <authorList>
            <person name="Blom J."/>
        </authorList>
    </citation>
    <scope>NUCLEOTIDE SEQUENCE [LARGE SCALE GENOMIC DNA]</scope>
    <source>
        <strain evidence="7">type strain: E19</strain>
    </source>
</reference>
<name>A0A2C9DC76_9HYPH</name>
<dbReference type="EC" id="2.7.7.65" evidence="1"/>
<dbReference type="SMART" id="SM00091">
    <property type="entry name" value="PAS"/>
    <property type="match status" value="1"/>
</dbReference>
<dbReference type="SUPFAM" id="SSF55785">
    <property type="entry name" value="PYP-like sensor domain (PAS domain)"/>
    <property type="match status" value="1"/>
</dbReference>
<dbReference type="InterPro" id="IPR000160">
    <property type="entry name" value="GGDEF_dom"/>
</dbReference>
<dbReference type="EMBL" id="LT960614">
    <property type="protein sequence ID" value="SON57924.1"/>
    <property type="molecule type" value="Genomic_DNA"/>
</dbReference>
<proteinExistence type="predicted"/>
<evidence type="ECO:0000313" key="7">
    <source>
        <dbReference type="Proteomes" id="UP000223606"/>
    </source>
</evidence>